<reference evidence="1 2" key="1">
    <citation type="submission" date="2015-05" db="EMBL/GenBank/DDBJ databases">
        <title>A genomic and transcriptomic approach to investigate the blue pigment phenotype in Pseudomonas fluorescens.</title>
        <authorList>
            <person name="Andreani N.A."/>
            <person name="Cardazzo B."/>
        </authorList>
    </citation>
    <scope>NUCLEOTIDE SEQUENCE [LARGE SCALE GENOMIC DNA]</scope>
    <source>
        <strain evidence="1 2">Ps_22</strain>
    </source>
</reference>
<dbReference type="AlphaFoldDB" id="A0A120G6L2"/>
<organism evidence="1 2">
    <name type="scientific">Pseudomonas fluorescens</name>
    <dbReference type="NCBI Taxonomy" id="294"/>
    <lineage>
        <taxon>Bacteria</taxon>
        <taxon>Pseudomonadati</taxon>
        <taxon>Pseudomonadota</taxon>
        <taxon>Gammaproteobacteria</taxon>
        <taxon>Pseudomonadales</taxon>
        <taxon>Pseudomonadaceae</taxon>
        <taxon>Pseudomonas</taxon>
    </lineage>
</organism>
<sequence>MLAIDRLGRIHLSLYGTGQARGRLQVDQLRLPERLADGFVLCLQPADVVAIPPGGRWQRLTGILLQHLAEQLRTTPAIHQNMVIGVDQVVARRPRAY</sequence>
<evidence type="ECO:0000313" key="1">
    <source>
        <dbReference type="EMBL" id="KWV85857.1"/>
    </source>
</evidence>
<evidence type="ECO:0000313" key="2">
    <source>
        <dbReference type="Proteomes" id="UP000061348"/>
    </source>
</evidence>
<name>A0A120G6L2_PSEFL</name>
<dbReference type="EMBL" id="LCYA01000120">
    <property type="protein sequence ID" value="KWV85857.1"/>
    <property type="molecule type" value="Genomic_DNA"/>
</dbReference>
<protein>
    <submittedName>
        <fullName evidence="1">Uncharacterized protein</fullName>
    </submittedName>
</protein>
<dbReference type="Proteomes" id="UP000061348">
    <property type="component" value="Unassembled WGS sequence"/>
</dbReference>
<comment type="caution">
    <text evidence="1">The sequence shown here is derived from an EMBL/GenBank/DDBJ whole genome shotgun (WGS) entry which is preliminary data.</text>
</comment>
<proteinExistence type="predicted"/>
<gene>
    <name evidence="1" type="ORF">PFLmoz3_04500</name>
</gene>
<accession>A0A120G6L2</accession>